<proteinExistence type="predicted"/>
<feature type="region of interest" description="Disordered" evidence="1">
    <location>
        <begin position="61"/>
        <end position="87"/>
    </location>
</feature>
<gene>
    <name evidence="2" type="ORF">LAESUDRAFT_217445</name>
</gene>
<dbReference type="AlphaFoldDB" id="A0A165DS73"/>
<dbReference type="RefSeq" id="XP_040763261.1">
    <property type="nucleotide sequence ID" value="XM_040901616.1"/>
</dbReference>
<reference evidence="2 3" key="1">
    <citation type="journal article" date="2016" name="Mol. Biol. Evol.">
        <title>Comparative Genomics of Early-Diverging Mushroom-Forming Fungi Provides Insights into the Origins of Lignocellulose Decay Capabilities.</title>
        <authorList>
            <person name="Nagy L.G."/>
            <person name="Riley R."/>
            <person name="Tritt A."/>
            <person name="Adam C."/>
            <person name="Daum C."/>
            <person name="Floudas D."/>
            <person name="Sun H."/>
            <person name="Yadav J.S."/>
            <person name="Pangilinan J."/>
            <person name="Larsson K.H."/>
            <person name="Matsuura K."/>
            <person name="Barry K."/>
            <person name="Labutti K."/>
            <person name="Kuo R."/>
            <person name="Ohm R.A."/>
            <person name="Bhattacharya S.S."/>
            <person name="Shirouzu T."/>
            <person name="Yoshinaga Y."/>
            <person name="Martin F.M."/>
            <person name="Grigoriev I.V."/>
            <person name="Hibbett D.S."/>
        </authorList>
    </citation>
    <scope>NUCLEOTIDE SEQUENCE [LARGE SCALE GENOMIC DNA]</scope>
    <source>
        <strain evidence="2 3">93-53</strain>
    </source>
</reference>
<dbReference type="OrthoDB" id="3358904at2759"/>
<dbReference type="GeneID" id="63818648"/>
<name>A0A165DS73_9APHY</name>
<dbReference type="EMBL" id="KV427629">
    <property type="protein sequence ID" value="KZT05521.1"/>
    <property type="molecule type" value="Genomic_DNA"/>
</dbReference>
<evidence type="ECO:0000313" key="2">
    <source>
        <dbReference type="EMBL" id="KZT05521.1"/>
    </source>
</evidence>
<evidence type="ECO:0000256" key="1">
    <source>
        <dbReference type="SAM" id="MobiDB-lite"/>
    </source>
</evidence>
<dbReference type="STRING" id="1314785.A0A165DS73"/>
<accession>A0A165DS73</accession>
<keyword evidence="3" id="KW-1185">Reference proteome</keyword>
<sequence length="248" mass="26648">MRNLGKKDMSSRQAYGWMRTTTPCARYASSPRSLTHVTPRMAGLPGKASALPVTLPPIEQPACFSGSKAPSESEISERSDSHSDRAGYGEHWASAMAERTQDLTSGSSSGSSSLNSPPSDYAAFVLHTLSRTARGSSAIDQRVLRRCLGLSSSYLVTDTTMNPERGLLSWRSGFSQLIDVLVALHARGELELETVNEASKACSECWTVAGAWREMEGGRESVKGVAARLKGLLDENGKTYGGGRVYVP</sequence>
<dbReference type="Proteomes" id="UP000076871">
    <property type="component" value="Unassembled WGS sequence"/>
</dbReference>
<dbReference type="InParanoid" id="A0A165DS73"/>
<evidence type="ECO:0000313" key="3">
    <source>
        <dbReference type="Proteomes" id="UP000076871"/>
    </source>
</evidence>
<protein>
    <submittedName>
        <fullName evidence="2">Uncharacterized protein</fullName>
    </submittedName>
</protein>
<feature type="compositionally biased region" description="Basic and acidic residues" evidence="1">
    <location>
        <begin position="75"/>
        <end position="87"/>
    </location>
</feature>
<organism evidence="2 3">
    <name type="scientific">Laetiporus sulphureus 93-53</name>
    <dbReference type="NCBI Taxonomy" id="1314785"/>
    <lineage>
        <taxon>Eukaryota</taxon>
        <taxon>Fungi</taxon>
        <taxon>Dikarya</taxon>
        <taxon>Basidiomycota</taxon>
        <taxon>Agaricomycotina</taxon>
        <taxon>Agaricomycetes</taxon>
        <taxon>Polyporales</taxon>
        <taxon>Laetiporus</taxon>
    </lineage>
</organism>